<accession>A0A0B2VCV0</accession>
<keyword evidence="5" id="KW-1017">Isopeptide bond</keyword>
<dbReference type="FunFam" id="3.30.70.330:FF:000023">
    <property type="entry name" value="Heterogeneous nuclear ribonucleoprotein q isoform"/>
    <property type="match status" value="1"/>
</dbReference>
<dbReference type="CDD" id="cd12250">
    <property type="entry name" value="RRM2_hnRNPR_like"/>
    <property type="match status" value="1"/>
</dbReference>
<dbReference type="SMART" id="SM00360">
    <property type="entry name" value="RRM"/>
    <property type="match status" value="3"/>
</dbReference>
<dbReference type="InterPro" id="IPR012677">
    <property type="entry name" value="Nucleotide-bd_a/b_plait_sf"/>
</dbReference>
<dbReference type="EMBL" id="JPKZ01001542">
    <property type="protein sequence ID" value="KHN81351.1"/>
    <property type="molecule type" value="Genomic_DNA"/>
</dbReference>
<dbReference type="GO" id="GO:0006397">
    <property type="term" value="P:mRNA processing"/>
    <property type="evidence" value="ECO:0007669"/>
    <property type="project" value="UniProtKB-KW"/>
</dbReference>
<keyword evidence="20" id="KW-1185">Reference proteome</keyword>
<keyword evidence="4" id="KW-0963">Cytoplasm</keyword>
<sequence length="634" mass="69070">MGALLCRAIRGRRCDAGRCSSYKGDKIVWLLERHECAEKSDILTKGCGKTETMEQPIVENGGEVKDGDAAMETTNGTGTAATDGEVEDADYAENEVYKKLRSQNVKPKVAVALMQLYESTEMSPEDMDERAIDMLRSFPIEHAIFVIGEACFYLLPVICLEESARVVSAVKKSNLLGVQNHAQFMMSMMRNFRDKVRQLGAQSALNETLVTGPSYENIKAILDRTGYPLEVTNGQRKYGGPPPDWEGPATGPAGAGHEIYIGKIPNEIYEDTLIPLFEEVGKIWDLRLMMDPLTGKNRGYAFITFCEKNCAAEAAKKFDGHEILPGKNLKVNVSVANTRLFIGNIPKSKSKEEILAEFKEHTEGVTDCIIYSSPDAGENRKNRGFCFLDFCDHKSASDAKRKIHAGKLRAWNLDLVVDWAEQQEEPDEETMAKVKVLYVRNLKEAVTEEQLKEMFAAHGEVDHVKKIKDYAFVHFNERDPAVKAMEALNGTVLEGVPIEISLAKPQSDKKKVLRGRGRGFGGPRGGGFGDYGGGFGGRGSMMRGGRGAPGGFGGSRGGYGAGPMDYGYGGYDPYAGYDDMYGYGAPGGGYGGYGGGYDAYGYGGGPDPYSYGYGGPAMRGGRGGRGNGMVRQFV</sequence>
<evidence type="ECO:0000256" key="4">
    <source>
        <dbReference type="ARBA" id="ARBA00022490"/>
    </source>
</evidence>
<evidence type="ECO:0000256" key="17">
    <source>
        <dbReference type="PROSITE-ProRule" id="PRU00176"/>
    </source>
</evidence>
<dbReference type="InterPro" id="IPR035979">
    <property type="entry name" value="RBD_domain_sf"/>
</dbReference>
<keyword evidence="9" id="KW-0256">Endoplasmic reticulum</keyword>
<evidence type="ECO:0000256" key="16">
    <source>
        <dbReference type="ARBA" id="ARBA00023274"/>
    </source>
</evidence>
<dbReference type="InterPro" id="IPR006535">
    <property type="entry name" value="HnRNP_R/Q_splicing_fac"/>
</dbReference>
<evidence type="ECO:0000256" key="10">
    <source>
        <dbReference type="ARBA" id="ARBA00022843"/>
    </source>
</evidence>
<evidence type="ECO:0000313" key="19">
    <source>
        <dbReference type="EMBL" id="KHN81351.1"/>
    </source>
</evidence>
<dbReference type="OMA" id="CFEDEVI"/>
<feature type="domain" description="RRM" evidence="18">
    <location>
        <begin position="257"/>
        <end position="336"/>
    </location>
</feature>
<dbReference type="PROSITE" id="PS50102">
    <property type="entry name" value="RRM"/>
    <property type="match status" value="3"/>
</dbReference>
<dbReference type="Proteomes" id="UP000031036">
    <property type="component" value="Unassembled WGS sequence"/>
</dbReference>
<keyword evidence="13" id="KW-0007">Acetylation</keyword>
<dbReference type="CDD" id="cd12251">
    <property type="entry name" value="RRM3_hnRNPR_like"/>
    <property type="match status" value="1"/>
</dbReference>
<dbReference type="PANTHER" id="PTHR21245">
    <property type="entry name" value="HETEROGENEOUS NUCLEAR RIBONUCLEOPROTEIN"/>
    <property type="match status" value="1"/>
</dbReference>
<evidence type="ECO:0000256" key="9">
    <source>
        <dbReference type="ARBA" id="ARBA00022824"/>
    </source>
</evidence>
<keyword evidence="14" id="KW-0508">mRNA splicing</keyword>
<evidence type="ECO:0000256" key="2">
    <source>
        <dbReference type="ARBA" id="ARBA00004496"/>
    </source>
</evidence>
<dbReference type="Pfam" id="PF18360">
    <property type="entry name" value="hnRNP_Q_AcD"/>
    <property type="match status" value="1"/>
</dbReference>
<dbReference type="FunFam" id="3.30.70.330:FF:000027">
    <property type="entry name" value="Heterogeneous nuclear ribonucleoprotein q isoform"/>
    <property type="match status" value="1"/>
</dbReference>
<evidence type="ECO:0000256" key="15">
    <source>
        <dbReference type="ARBA" id="ARBA00023242"/>
    </source>
</evidence>
<keyword evidence="12 17" id="KW-0694">RNA-binding</keyword>
<keyword evidence="15" id="KW-0539">Nucleus</keyword>
<comment type="subcellular location">
    <subcellularLocation>
        <location evidence="2">Cytoplasm</location>
    </subcellularLocation>
    <subcellularLocation>
        <location evidence="1">Microsome</location>
    </subcellularLocation>
    <subcellularLocation>
        <location evidence="3">Nucleus</location>
        <location evidence="3">Nucleoplasm</location>
    </subcellularLocation>
</comment>
<dbReference type="FunFam" id="3.30.70.330:FF:000024">
    <property type="entry name" value="Heterogeneous nuclear ribonucleoprotein q isoform"/>
    <property type="match status" value="1"/>
</dbReference>
<dbReference type="CDD" id="cd21039">
    <property type="entry name" value="NURR"/>
    <property type="match status" value="1"/>
</dbReference>
<organism evidence="19 20">
    <name type="scientific">Toxocara canis</name>
    <name type="common">Canine roundworm</name>
    <dbReference type="NCBI Taxonomy" id="6265"/>
    <lineage>
        <taxon>Eukaryota</taxon>
        <taxon>Metazoa</taxon>
        <taxon>Ecdysozoa</taxon>
        <taxon>Nematoda</taxon>
        <taxon>Chromadorea</taxon>
        <taxon>Rhabditida</taxon>
        <taxon>Spirurina</taxon>
        <taxon>Ascaridomorpha</taxon>
        <taxon>Ascaridoidea</taxon>
        <taxon>Toxocaridae</taxon>
        <taxon>Toxocara</taxon>
    </lineage>
</organism>
<evidence type="ECO:0000256" key="5">
    <source>
        <dbReference type="ARBA" id="ARBA00022499"/>
    </source>
</evidence>
<proteinExistence type="predicted"/>
<feature type="domain" description="RRM" evidence="18">
    <location>
        <begin position="338"/>
        <end position="422"/>
    </location>
</feature>
<dbReference type="STRING" id="6265.A0A0B2VCV0"/>
<evidence type="ECO:0000256" key="6">
    <source>
        <dbReference type="ARBA" id="ARBA00022664"/>
    </source>
</evidence>
<name>A0A0B2VCV0_TOXCA</name>
<keyword evidence="8" id="KW-0677">Repeat</keyword>
<evidence type="ECO:0000259" key="18">
    <source>
        <dbReference type="PROSITE" id="PS50102"/>
    </source>
</evidence>
<comment type="caution">
    <text evidence="19">The sequence shown here is derived from an EMBL/GenBank/DDBJ whole genome shotgun (WGS) entry which is preliminary data.</text>
</comment>
<evidence type="ECO:0000256" key="14">
    <source>
        <dbReference type="ARBA" id="ARBA00023187"/>
    </source>
</evidence>
<dbReference type="SUPFAM" id="SSF54928">
    <property type="entry name" value="RNA-binding domain, RBD"/>
    <property type="match status" value="3"/>
</dbReference>
<keyword evidence="11" id="KW-0492">Microsome</keyword>
<keyword evidence="7" id="KW-0747">Spliceosome</keyword>
<dbReference type="Pfam" id="PF00076">
    <property type="entry name" value="RRM_1"/>
    <property type="match status" value="3"/>
</dbReference>
<keyword evidence="16 19" id="KW-0687">Ribonucleoprotein</keyword>
<dbReference type="GO" id="GO:0005654">
    <property type="term" value="C:nucleoplasm"/>
    <property type="evidence" value="ECO:0007669"/>
    <property type="project" value="UniProtKB-SubCell"/>
</dbReference>
<dbReference type="NCBIfam" id="TIGR01648">
    <property type="entry name" value="hnRNP-R-Q"/>
    <property type="match status" value="1"/>
</dbReference>
<dbReference type="GO" id="GO:0008380">
    <property type="term" value="P:RNA splicing"/>
    <property type="evidence" value="ECO:0007669"/>
    <property type="project" value="UniProtKB-KW"/>
</dbReference>
<keyword evidence="6" id="KW-0507">mRNA processing</keyword>
<dbReference type="InterPro" id="IPR041337">
    <property type="entry name" value="hnRNP_Q_AcD"/>
</dbReference>
<evidence type="ECO:0000256" key="13">
    <source>
        <dbReference type="ARBA" id="ARBA00022990"/>
    </source>
</evidence>
<dbReference type="GO" id="GO:0003723">
    <property type="term" value="F:RNA binding"/>
    <property type="evidence" value="ECO:0007669"/>
    <property type="project" value="UniProtKB-UniRule"/>
</dbReference>
<evidence type="ECO:0000256" key="7">
    <source>
        <dbReference type="ARBA" id="ARBA00022728"/>
    </source>
</evidence>
<dbReference type="GO" id="GO:0005681">
    <property type="term" value="C:spliceosomal complex"/>
    <property type="evidence" value="ECO:0007669"/>
    <property type="project" value="UniProtKB-KW"/>
</dbReference>
<dbReference type="OrthoDB" id="3800936at2759"/>
<evidence type="ECO:0000313" key="20">
    <source>
        <dbReference type="Proteomes" id="UP000031036"/>
    </source>
</evidence>
<evidence type="ECO:0000256" key="8">
    <source>
        <dbReference type="ARBA" id="ARBA00022737"/>
    </source>
</evidence>
<keyword evidence="10" id="KW-0832">Ubl conjugation</keyword>
<evidence type="ECO:0000256" key="12">
    <source>
        <dbReference type="ARBA" id="ARBA00022884"/>
    </source>
</evidence>
<feature type="domain" description="RRM" evidence="18">
    <location>
        <begin position="435"/>
        <end position="505"/>
    </location>
</feature>
<evidence type="ECO:0000256" key="3">
    <source>
        <dbReference type="ARBA" id="ARBA00004642"/>
    </source>
</evidence>
<dbReference type="Gene3D" id="3.30.70.330">
    <property type="match status" value="3"/>
</dbReference>
<dbReference type="GO" id="GO:0005737">
    <property type="term" value="C:cytoplasm"/>
    <property type="evidence" value="ECO:0007669"/>
    <property type="project" value="UniProtKB-SubCell"/>
</dbReference>
<evidence type="ECO:0000256" key="1">
    <source>
        <dbReference type="ARBA" id="ARBA00004144"/>
    </source>
</evidence>
<evidence type="ECO:0000256" key="11">
    <source>
        <dbReference type="ARBA" id="ARBA00022848"/>
    </source>
</evidence>
<protein>
    <submittedName>
        <fullName evidence="19">Heterogeneous nuclear ribonucleoprotein Q</fullName>
    </submittedName>
</protein>
<dbReference type="InterPro" id="IPR000504">
    <property type="entry name" value="RRM_dom"/>
</dbReference>
<reference evidence="19 20" key="1">
    <citation type="submission" date="2014-11" db="EMBL/GenBank/DDBJ databases">
        <title>Genetic blueprint of the zoonotic pathogen Toxocara canis.</title>
        <authorList>
            <person name="Zhu X.-Q."/>
            <person name="Korhonen P.K."/>
            <person name="Cai H."/>
            <person name="Young N.D."/>
            <person name="Nejsum P."/>
            <person name="von Samson-Himmelstjerna G."/>
            <person name="Boag P.R."/>
            <person name="Tan P."/>
            <person name="Li Q."/>
            <person name="Min J."/>
            <person name="Yang Y."/>
            <person name="Wang X."/>
            <person name="Fang X."/>
            <person name="Hall R.S."/>
            <person name="Hofmann A."/>
            <person name="Sternberg P.W."/>
            <person name="Jex A.R."/>
            <person name="Gasser R.B."/>
        </authorList>
    </citation>
    <scope>NUCLEOTIDE SEQUENCE [LARGE SCALE GENOMIC DNA]</scope>
    <source>
        <strain evidence="19">PN_DK_2014</strain>
    </source>
</reference>
<gene>
    <name evidence="19" type="primary">SYNCRIP</name>
    <name evidence="19" type="ORF">Tcan_18157</name>
</gene>
<dbReference type="AlphaFoldDB" id="A0A0B2VCV0"/>